<evidence type="ECO:0000313" key="9">
    <source>
        <dbReference type="Proteomes" id="UP001271007"/>
    </source>
</evidence>
<dbReference type="CDD" id="cd08831">
    <property type="entry name" value="ArfGap_ArfGap2_3_like"/>
    <property type="match status" value="1"/>
</dbReference>
<dbReference type="Proteomes" id="UP001271007">
    <property type="component" value="Unassembled WGS sequence"/>
</dbReference>
<feature type="region of interest" description="Disordered" evidence="6">
    <location>
        <begin position="136"/>
        <end position="336"/>
    </location>
</feature>
<keyword evidence="1" id="KW-0343">GTPase activation</keyword>
<feature type="compositionally biased region" description="Polar residues" evidence="6">
    <location>
        <begin position="176"/>
        <end position="196"/>
    </location>
</feature>
<dbReference type="GO" id="GO:0008270">
    <property type="term" value="F:zinc ion binding"/>
    <property type="evidence" value="ECO:0007669"/>
    <property type="project" value="UniProtKB-KW"/>
</dbReference>
<dbReference type="SMART" id="SM00105">
    <property type="entry name" value="ArfGap"/>
    <property type="match status" value="1"/>
</dbReference>
<evidence type="ECO:0000259" key="7">
    <source>
        <dbReference type="PROSITE" id="PS50115"/>
    </source>
</evidence>
<protein>
    <submittedName>
        <fullName evidence="8">ADP-ribosylation factor GTPase activating protein, ER-Golgi transport</fullName>
    </submittedName>
</protein>
<keyword evidence="2" id="KW-0479">Metal-binding</keyword>
<sequence>MALAPKTTSHAIFEKLKRKEANKICFDCGAKNPTWSSVPFGIYLCLDCSANHRNLGVHISFVRSTNLDQWQWDQLRRMKTGGNESATKYFQTHGGSAALASKDPKTKYTSNAANKYKEELARRVEADIRKFPDEVNVDDVVDDSESAGTNTPAGEPSDDFFSSWDKPSIKRPSNPPSRTGTPGINRTASPFLNPNGNGNGAASRPKSPLMNSDTAAQPAAARAVSSTPVRKTATASKPKANILGAKKTKLGAKKVDSSALDFDEAEKKAREEAERKERLGYDPNEETPAESTIQAAQPAAATATIHQPTPVSPARAGGFGSTRGSRQRSDSEMERLGMGVRKLGFGQVGGGMAKSGGSGAAAAPARGLGFGAMSKPAAQDDSEKFAREKFGTQKGISSDEFFGRNAFDPSEQTAARGRLQGFEGATSISSNAYFGRPEDELEAGDYGGNMEDAAKDFVRKFGITAGDDIENLTAMVGEGAGKLRGAIRDYLNS</sequence>
<comment type="caution">
    <text evidence="8">The sequence shown here is derived from an EMBL/GenBank/DDBJ whole genome shotgun (WGS) entry which is preliminary data.</text>
</comment>
<evidence type="ECO:0000256" key="5">
    <source>
        <dbReference type="PROSITE-ProRule" id="PRU00288"/>
    </source>
</evidence>
<dbReference type="PRINTS" id="PR00405">
    <property type="entry name" value="REVINTRACTNG"/>
</dbReference>
<dbReference type="SUPFAM" id="SSF57863">
    <property type="entry name" value="ArfGap/RecO-like zinc finger"/>
    <property type="match status" value="1"/>
</dbReference>
<dbReference type="FunFam" id="1.10.220.150:FF:000013">
    <property type="entry name" value="Putative Arf GTPase-activating protein"/>
    <property type="match status" value="1"/>
</dbReference>
<evidence type="ECO:0000313" key="8">
    <source>
        <dbReference type="EMBL" id="KAK3051248.1"/>
    </source>
</evidence>
<dbReference type="PANTHER" id="PTHR45686:SF4">
    <property type="entry name" value="ADP-RIBOSYLATION FACTOR GTPASE ACTIVATING PROTEIN 3, ISOFORM H"/>
    <property type="match status" value="1"/>
</dbReference>
<keyword evidence="3 5" id="KW-0863">Zinc-finger</keyword>
<organism evidence="8 9">
    <name type="scientific">Extremus antarcticus</name>
    <dbReference type="NCBI Taxonomy" id="702011"/>
    <lineage>
        <taxon>Eukaryota</taxon>
        <taxon>Fungi</taxon>
        <taxon>Dikarya</taxon>
        <taxon>Ascomycota</taxon>
        <taxon>Pezizomycotina</taxon>
        <taxon>Dothideomycetes</taxon>
        <taxon>Dothideomycetidae</taxon>
        <taxon>Mycosphaerellales</taxon>
        <taxon>Extremaceae</taxon>
        <taxon>Extremus</taxon>
    </lineage>
</organism>
<dbReference type="GO" id="GO:0005096">
    <property type="term" value="F:GTPase activator activity"/>
    <property type="evidence" value="ECO:0007669"/>
    <property type="project" value="UniProtKB-KW"/>
</dbReference>
<proteinExistence type="predicted"/>
<dbReference type="Pfam" id="PF01412">
    <property type="entry name" value="ArfGap"/>
    <property type="match status" value="1"/>
</dbReference>
<dbReference type="GO" id="GO:0048205">
    <property type="term" value="P:COPI coating of Golgi vesicle"/>
    <property type="evidence" value="ECO:0007669"/>
    <property type="project" value="TreeGrafter"/>
</dbReference>
<dbReference type="PANTHER" id="PTHR45686">
    <property type="entry name" value="ADP-RIBOSYLATION FACTOR GTPASE ACTIVATING PROTEIN 3, ISOFORM H-RELATED"/>
    <property type="match status" value="1"/>
</dbReference>
<evidence type="ECO:0000256" key="4">
    <source>
        <dbReference type="ARBA" id="ARBA00022833"/>
    </source>
</evidence>
<keyword evidence="4" id="KW-0862">Zinc</keyword>
<feature type="compositionally biased region" description="Low complexity" evidence="6">
    <location>
        <begin position="292"/>
        <end position="309"/>
    </location>
</feature>
<gene>
    <name evidence="8" type="primary">GLO3</name>
    <name evidence="8" type="ORF">LTR09_007644</name>
</gene>
<dbReference type="InterPro" id="IPR037278">
    <property type="entry name" value="ARFGAP/RecO"/>
</dbReference>
<accession>A0AAJ0G6V9</accession>
<dbReference type="Gene3D" id="1.10.220.150">
    <property type="entry name" value="Arf GTPase activating protein"/>
    <property type="match status" value="1"/>
</dbReference>
<dbReference type="EMBL" id="JAWDJX010000027">
    <property type="protein sequence ID" value="KAK3051248.1"/>
    <property type="molecule type" value="Genomic_DNA"/>
</dbReference>
<dbReference type="InterPro" id="IPR001164">
    <property type="entry name" value="ArfGAP_dom"/>
</dbReference>
<feature type="compositionally biased region" description="Acidic residues" evidence="6">
    <location>
        <begin position="136"/>
        <end position="145"/>
    </location>
</feature>
<dbReference type="InterPro" id="IPR038508">
    <property type="entry name" value="ArfGAP_dom_sf"/>
</dbReference>
<evidence type="ECO:0000256" key="6">
    <source>
        <dbReference type="SAM" id="MobiDB-lite"/>
    </source>
</evidence>
<evidence type="ECO:0000256" key="1">
    <source>
        <dbReference type="ARBA" id="ARBA00022468"/>
    </source>
</evidence>
<feature type="region of interest" description="Disordered" evidence="6">
    <location>
        <begin position="429"/>
        <end position="448"/>
    </location>
</feature>
<reference evidence="8" key="1">
    <citation type="submission" date="2023-04" db="EMBL/GenBank/DDBJ databases">
        <title>Black Yeasts Isolated from many extreme environments.</title>
        <authorList>
            <person name="Coleine C."/>
            <person name="Stajich J.E."/>
            <person name="Selbmann L."/>
        </authorList>
    </citation>
    <scope>NUCLEOTIDE SEQUENCE</scope>
    <source>
        <strain evidence="8">CCFEE 5312</strain>
    </source>
</reference>
<dbReference type="AlphaFoldDB" id="A0AAJ0G6V9"/>
<feature type="domain" description="Arf-GAP" evidence="7">
    <location>
        <begin position="10"/>
        <end position="131"/>
    </location>
</feature>
<evidence type="ECO:0000256" key="3">
    <source>
        <dbReference type="ARBA" id="ARBA00022771"/>
    </source>
</evidence>
<feature type="compositionally biased region" description="Polar residues" evidence="6">
    <location>
        <begin position="224"/>
        <end position="235"/>
    </location>
</feature>
<dbReference type="PROSITE" id="PS50115">
    <property type="entry name" value="ARFGAP"/>
    <property type="match status" value="1"/>
</dbReference>
<name>A0AAJ0G6V9_9PEZI</name>
<evidence type="ECO:0000256" key="2">
    <source>
        <dbReference type="ARBA" id="ARBA00022723"/>
    </source>
</evidence>
<feature type="compositionally biased region" description="Basic and acidic residues" evidence="6">
    <location>
        <begin position="265"/>
        <end position="280"/>
    </location>
</feature>
<dbReference type="GO" id="GO:0000139">
    <property type="term" value="C:Golgi membrane"/>
    <property type="evidence" value="ECO:0007669"/>
    <property type="project" value="GOC"/>
</dbReference>
<keyword evidence="9" id="KW-1185">Reference proteome</keyword>